<evidence type="ECO:0000256" key="2">
    <source>
        <dbReference type="ARBA" id="ARBA00006787"/>
    </source>
</evidence>
<dbReference type="AlphaFoldDB" id="A0AA89BPC0"/>
<dbReference type="InterPro" id="IPR004294">
    <property type="entry name" value="Carotenoid_Oase"/>
</dbReference>
<dbReference type="EMBL" id="VSWD01000014">
    <property type="protein sequence ID" value="KAK3082624.1"/>
    <property type="molecule type" value="Genomic_DNA"/>
</dbReference>
<keyword evidence="5" id="KW-0408">Iron</keyword>
<dbReference type="Proteomes" id="UP001186944">
    <property type="component" value="Unassembled WGS sequence"/>
</dbReference>
<sequence length="115" mass="12828">MDICIGDDSPGFDIFYGTSNVEEIEDHPVKFENPLPDWLKGTLIRNSPGRFEVGKRNFTNLFDGFAKGLSWKFQGNGQALFSAKFLRTDSYNASMEKNDIAEYLTIGAGAAAIFY</sequence>
<dbReference type="GO" id="GO:0016121">
    <property type="term" value="P:carotene catabolic process"/>
    <property type="evidence" value="ECO:0007669"/>
    <property type="project" value="TreeGrafter"/>
</dbReference>
<dbReference type="PANTHER" id="PTHR10543:SF24">
    <property type="entry name" value="CAROTENOID ISOMEROOXYGENASE"/>
    <property type="match status" value="1"/>
</dbReference>
<proteinExistence type="inferred from homology"/>
<organism evidence="6 7">
    <name type="scientific">Pinctada imbricata</name>
    <name type="common">Atlantic pearl-oyster</name>
    <name type="synonym">Pinctada martensii</name>
    <dbReference type="NCBI Taxonomy" id="66713"/>
    <lineage>
        <taxon>Eukaryota</taxon>
        <taxon>Metazoa</taxon>
        <taxon>Spiralia</taxon>
        <taxon>Lophotrochozoa</taxon>
        <taxon>Mollusca</taxon>
        <taxon>Bivalvia</taxon>
        <taxon>Autobranchia</taxon>
        <taxon>Pteriomorphia</taxon>
        <taxon>Pterioida</taxon>
        <taxon>Pterioidea</taxon>
        <taxon>Pteriidae</taxon>
        <taxon>Pinctada</taxon>
    </lineage>
</organism>
<accession>A0AA89BPC0</accession>
<comment type="cofactor">
    <cofactor evidence="1">
        <name>Fe(2+)</name>
        <dbReference type="ChEBI" id="CHEBI:29033"/>
    </cofactor>
</comment>
<keyword evidence="7" id="KW-1185">Reference proteome</keyword>
<dbReference type="GO" id="GO:0042574">
    <property type="term" value="P:retinal metabolic process"/>
    <property type="evidence" value="ECO:0007669"/>
    <property type="project" value="TreeGrafter"/>
</dbReference>
<evidence type="ECO:0000313" key="6">
    <source>
        <dbReference type="EMBL" id="KAK3082624.1"/>
    </source>
</evidence>
<dbReference type="GO" id="GO:0046872">
    <property type="term" value="F:metal ion binding"/>
    <property type="evidence" value="ECO:0007669"/>
    <property type="project" value="UniProtKB-KW"/>
</dbReference>
<name>A0AA89BPC0_PINIB</name>
<evidence type="ECO:0000256" key="5">
    <source>
        <dbReference type="ARBA" id="ARBA00023004"/>
    </source>
</evidence>
<dbReference type="GO" id="GO:0010436">
    <property type="term" value="F:carotenoid dioxygenase activity"/>
    <property type="evidence" value="ECO:0007669"/>
    <property type="project" value="TreeGrafter"/>
</dbReference>
<protein>
    <submittedName>
        <fullName evidence="6">Uncharacterized protein</fullName>
    </submittedName>
</protein>
<dbReference type="Pfam" id="PF03055">
    <property type="entry name" value="RPE65"/>
    <property type="match status" value="1"/>
</dbReference>
<comment type="caution">
    <text evidence="6">The sequence shown here is derived from an EMBL/GenBank/DDBJ whole genome shotgun (WGS) entry which is preliminary data.</text>
</comment>
<keyword evidence="4" id="KW-0560">Oxidoreductase</keyword>
<evidence type="ECO:0000313" key="7">
    <source>
        <dbReference type="Proteomes" id="UP001186944"/>
    </source>
</evidence>
<evidence type="ECO:0000256" key="1">
    <source>
        <dbReference type="ARBA" id="ARBA00001954"/>
    </source>
</evidence>
<comment type="similarity">
    <text evidence="2">Belongs to the carotenoid oxygenase family.</text>
</comment>
<keyword evidence="3" id="KW-0479">Metal-binding</keyword>
<evidence type="ECO:0000256" key="4">
    <source>
        <dbReference type="ARBA" id="ARBA00023002"/>
    </source>
</evidence>
<dbReference type="PANTHER" id="PTHR10543">
    <property type="entry name" value="BETA-CAROTENE DIOXYGENASE"/>
    <property type="match status" value="1"/>
</dbReference>
<evidence type="ECO:0000256" key="3">
    <source>
        <dbReference type="ARBA" id="ARBA00022723"/>
    </source>
</evidence>
<dbReference type="GO" id="GO:0003834">
    <property type="term" value="F:beta-carotene 15,15'-dioxygenase activity"/>
    <property type="evidence" value="ECO:0007669"/>
    <property type="project" value="TreeGrafter"/>
</dbReference>
<gene>
    <name evidence="6" type="ORF">FSP39_000652</name>
</gene>
<reference evidence="6" key="1">
    <citation type="submission" date="2019-08" db="EMBL/GenBank/DDBJ databases">
        <title>The improved chromosome-level genome for the pearl oyster Pinctada fucata martensii using PacBio sequencing and Hi-C.</title>
        <authorList>
            <person name="Zheng Z."/>
        </authorList>
    </citation>
    <scope>NUCLEOTIDE SEQUENCE</scope>
    <source>
        <strain evidence="6">ZZ-2019</strain>
        <tissue evidence="6">Adductor muscle</tissue>
    </source>
</reference>